<evidence type="ECO:0000313" key="2">
    <source>
        <dbReference type="Proteomes" id="UP000317839"/>
    </source>
</evidence>
<comment type="caution">
    <text evidence="1">The sequence shown here is derived from an EMBL/GenBank/DDBJ whole genome shotgun (WGS) entry which is preliminary data.</text>
</comment>
<reference evidence="1 2" key="1">
    <citation type="submission" date="2019-06" db="EMBL/GenBank/DDBJ databases">
        <title>Draft genome of Aliikangiella marina GYP-15.</title>
        <authorList>
            <person name="Wang G."/>
        </authorList>
    </citation>
    <scope>NUCLEOTIDE SEQUENCE [LARGE SCALE GENOMIC DNA]</scope>
    <source>
        <strain evidence="1 2">GYP-15</strain>
    </source>
</reference>
<dbReference type="Proteomes" id="UP000317839">
    <property type="component" value="Unassembled WGS sequence"/>
</dbReference>
<dbReference type="RefSeq" id="WP_142941258.1">
    <property type="nucleotide sequence ID" value="NZ_VIKR01000002.1"/>
</dbReference>
<dbReference type="SUPFAM" id="SSF51735">
    <property type="entry name" value="NAD(P)-binding Rossmann-fold domains"/>
    <property type="match status" value="1"/>
</dbReference>
<dbReference type="InterPro" id="IPR036291">
    <property type="entry name" value="NAD(P)-bd_dom_sf"/>
</dbReference>
<protein>
    <recommendedName>
        <fullName evidence="3">NAD(P)-dependent oxidoreductase</fullName>
    </recommendedName>
</protein>
<dbReference type="Gene3D" id="3.40.50.720">
    <property type="entry name" value="NAD(P)-binding Rossmann-like Domain"/>
    <property type="match status" value="1"/>
</dbReference>
<organism evidence="1 2">
    <name type="scientific">Aliikangiella marina</name>
    <dbReference type="NCBI Taxonomy" id="1712262"/>
    <lineage>
        <taxon>Bacteria</taxon>
        <taxon>Pseudomonadati</taxon>
        <taxon>Pseudomonadota</taxon>
        <taxon>Gammaproteobacteria</taxon>
        <taxon>Oceanospirillales</taxon>
        <taxon>Pleioneaceae</taxon>
        <taxon>Aliikangiella</taxon>
    </lineage>
</organism>
<proteinExistence type="predicted"/>
<dbReference type="OrthoDB" id="9808276at2"/>
<sequence>MEPVNANQSPSIVICGQGRIGGSLIDILQSQNIDYLSARLDVASGLCTRQQNDPQLPHEIDLLVVCISARHRGGGKSSWQWNNIFNGLIKQIDAGEISVTSLVMVSSTRVYEGYDCGLIKASSETRALSAQGEGLVAAESALINSPINTLILRCSGLYGALYPVYQPILLSGKDKPRFGVDADKVVERLFLVVKQVLTHQFKPGIELMTNGNLYFKGEVLTWPRDKKHIENLARTHRVLINSSTVGK</sequence>
<dbReference type="AlphaFoldDB" id="A0A545TBN7"/>
<evidence type="ECO:0000313" key="1">
    <source>
        <dbReference type="EMBL" id="TQV74643.1"/>
    </source>
</evidence>
<keyword evidence="2" id="KW-1185">Reference proteome</keyword>
<accession>A0A545TBN7</accession>
<evidence type="ECO:0008006" key="3">
    <source>
        <dbReference type="Google" id="ProtNLM"/>
    </source>
</evidence>
<dbReference type="EMBL" id="VIKR01000002">
    <property type="protein sequence ID" value="TQV74643.1"/>
    <property type="molecule type" value="Genomic_DNA"/>
</dbReference>
<gene>
    <name evidence="1" type="ORF">FLL45_06680</name>
</gene>
<name>A0A545TBN7_9GAMM</name>